<accession>A0A9P8CTY3</accession>
<keyword evidence="8" id="KW-1185">Reference proteome</keyword>
<dbReference type="Proteomes" id="UP000887229">
    <property type="component" value="Unassembled WGS sequence"/>
</dbReference>
<feature type="domain" description="Pre-rRNA-processing protein RIX1 N-terminal" evidence="6">
    <location>
        <begin position="9"/>
        <end position="218"/>
    </location>
</feature>
<feature type="region of interest" description="Disordered" evidence="5">
    <location>
        <begin position="600"/>
        <end position="754"/>
    </location>
</feature>
<dbReference type="PANTHER" id="PTHR34105:SF1">
    <property type="entry name" value="PROLINE-, GLUTAMIC ACID- AND LEUCINE-RICH PROTEIN 1"/>
    <property type="match status" value="1"/>
</dbReference>
<comment type="similarity">
    <text evidence="2">Belongs to the RIX1/PELP1 family.</text>
</comment>
<evidence type="ECO:0000259" key="6">
    <source>
        <dbReference type="Pfam" id="PF08167"/>
    </source>
</evidence>
<evidence type="ECO:0000256" key="4">
    <source>
        <dbReference type="ARBA" id="ARBA00023242"/>
    </source>
</evidence>
<keyword evidence="4" id="KW-0539">Nucleus</keyword>
<dbReference type="GO" id="GO:0005634">
    <property type="term" value="C:nucleus"/>
    <property type="evidence" value="ECO:0007669"/>
    <property type="project" value="UniProtKB-SubCell"/>
</dbReference>
<name>A0A9P8CTY3_9HYPO</name>
<dbReference type="Pfam" id="PF08167">
    <property type="entry name" value="RIX1"/>
    <property type="match status" value="1"/>
</dbReference>
<evidence type="ECO:0000256" key="3">
    <source>
        <dbReference type="ARBA" id="ARBA00021502"/>
    </source>
</evidence>
<dbReference type="EMBL" id="MU251246">
    <property type="protein sequence ID" value="KAG9257221.1"/>
    <property type="molecule type" value="Genomic_DNA"/>
</dbReference>
<evidence type="ECO:0000256" key="5">
    <source>
        <dbReference type="SAM" id="MobiDB-lite"/>
    </source>
</evidence>
<feature type="compositionally biased region" description="Basic and acidic residues" evidence="5">
    <location>
        <begin position="687"/>
        <end position="712"/>
    </location>
</feature>
<dbReference type="RefSeq" id="XP_046121145.1">
    <property type="nucleotide sequence ID" value="XM_046266979.1"/>
</dbReference>
<dbReference type="OrthoDB" id="20900at2759"/>
<proteinExistence type="inferred from homology"/>
<comment type="subcellular location">
    <subcellularLocation>
        <location evidence="1">Nucleus</location>
    </subcellularLocation>
</comment>
<evidence type="ECO:0000256" key="1">
    <source>
        <dbReference type="ARBA" id="ARBA00004123"/>
    </source>
</evidence>
<dbReference type="PANTHER" id="PTHR34105">
    <property type="entry name" value="PROLINE-, GLUTAMIC ACID- AND LEUCINE-RICH PROTEIN 1"/>
    <property type="match status" value="1"/>
</dbReference>
<dbReference type="SUPFAM" id="SSF48371">
    <property type="entry name" value="ARM repeat"/>
    <property type="match status" value="1"/>
</dbReference>
<sequence length="754" mass="81490">MSSTLLPPDLRVLCRKLTSVPPQQLPHALPSLVSHVVRCRHALSTPADGKAKGEAAESAQLVNKLKTSITTLVNSRTREARFAAIALIKSAVDVGGWEVLRGCEPWVRGLLSIVQKGDPVASKELAIVTLTRIYALLQPYQTLVREIATPTIPAFATACVQLIKAPATGAVTSTPLSVVETICDAFSTLIPLYPATFRPSSNQTLTAIRPFLAPTETDDFSVPQSLQESTRRLAATQHHVAAKSGGSEEWAKLLDGIVSNIHDTADHVLRAVDESWEPAVGNPRPKVPIDGPMASDGAKADDYPTWSGVHAGAQRLVGLFDFLSTCLRHSTKGAVAVPLTKLTDTVTRVCLVARLSPKSSWDQALQTKAAIGRDEKEDLWSVIPDVHMAALRLVQALFQRLGDDMTPYVSDLSDTILRVFNSAISIPAIRSTSYSTLHDLLVLAGPALPKTTVDMLQPVIGATCRDLQEDAGYLKQPKNTASAGDGKKNGLAANADLFLQKPEATAEQKAVPLEAGHKVAASTLLTNLLTRLPQKHLKPSHRSLLDQTAILTSNREAMIASVLNPYVDTRGRKYPSILPHLTQQFPQDQTLEILRTNLRPEAGRASGVEEDQEMDEDEQEEEDESEDEAADEEREDHEMGDAETQAAAPLQPGTLPAAPQVDLPKPNNPFEVNEAETTTVYGGFENVRPRESSPPKRKHEGAEVTSPKRQELETPAPNLAQPQAGASTMAVDEDSDSGESAHLQIDLDDDSDDE</sequence>
<organism evidence="7 8">
    <name type="scientific">Emericellopsis atlantica</name>
    <dbReference type="NCBI Taxonomy" id="2614577"/>
    <lineage>
        <taxon>Eukaryota</taxon>
        <taxon>Fungi</taxon>
        <taxon>Dikarya</taxon>
        <taxon>Ascomycota</taxon>
        <taxon>Pezizomycotina</taxon>
        <taxon>Sordariomycetes</taxon>
        <taxon>Hypocreomycetidae</taxon>
        <taxon>Hypocreales</taxon>
        <taxon>Bionectriaceae</taxon>
        <taxon>Emericellopsis</taxon>
    </lineage>
</organism>
<dbReference type="AlphaFoldDB" id="A0A9P8CTY3"/>
<protein>
    <recommendedName>
        <fullName evidence="3">Pre-rRNA-processing protein RIX1</fullName>
    </recommendedName>
</protein>
<feature type="compositionally biased region" description="Acidic residues" evidence="5">
    <location>
        <begin position="608"/>
        <end position="635"/>
    </location>
</feature>
<reference evidence="7" key="1">
    <citation type="journal article" date="2021" name="IMA Fungus">
        <title>Genomic characterization of three marine fungi, including Emericellopsis atlantica sp. nov. with signatures of a generalist lifestyle and marine biomass degradation.</title>
        <authorList>
            <person name="Hagestad O.C."/>
            <person name="Hou L."/>
            <person name="Andersen J.H."/>
            <person name="Hansen E.H."/>
            <person name="Altermark B."/>
            <person name="Li C."/>
            <person name="Kuhnert E."/>
            <person name="Cox R.J."/>
            <person name="Crous P.W."/>
            <person name="Spatafora J.W."/>
            <person name="Lail K."/>
            <person name="Amirebrahimi M."/>
            <person name="Lipzen A."/>
            <person name="Pangilinan J."/>
            <person name="Andreopoulos W."/>
            <person name="Hayes R.D."/>
            <person name="Ng V."/>
            <person name="Grigoriev I.V."/>
            <person name="Jackson S.A."/>
            <person name="Sutton T.D.S."/>
            <person name="Dobson A.D.W."/>
            <person name="Rama T."/>
        </authorList>
    </citation>
    <scope>NUCLEOTIDE SEQUENCE</scope>
    <source>
        <strain evidence="7">TS7</strain>
    </source>
</reference>
<dbReference type="InterPro" id="IPR012583">
    <property type="entry name" value="RIX1_N"/>
</dbReference>
<gene>
    <name evidence="7" type="ORF">F5Z01DRAFT_748069</name>
</gene>
<dbReference type="GO" id="GO:0006364">
    <property type="term" value="P:rRNA processing"/>
    <property type="evidence" value="ECO:0007669"/>
    <property type="project" value="TreeGrafter"/>
</dbReference>
<evidence type="ECO:0000313" key="8">
    <source>
        <dbReference type="Proteomes" id="UP000887229"/>
    </source>
</evidence>
<dbReference type="GeneID" id="70297882"/>
<dbReference type="InterPro" id="IPR016024">
    <property type="entry name" value="ARM-type_fold"/>
</dbReference>
<evidence type="ECO:0000256" key="2">
    <source>
        <dbReference type="ARBA" id="ARBA00010511"/>
    </source>
</evidence>
<comment type="caution">
    <text evidence="7">The sequence shown here is derived from an EMBL/GenBank/DDBJ whole genome shotgun (WGS) entry which is preliminary data.</text>
</comment>
<evidence type="ECO:0000313" key="7">
    <source>
        <dbReference type="EMBL" id="KAG9257221.1"/>
    </source>
</evidence>